<dbReference type="AlphaFoldDB" id="A0AAD6CDX3"/>
<organism evidence="2 3">
    <name type="scientific">Penicillium daleae</name>
    <dbReference type="NCBI Taxonomy" id="63821"/>
    <lineage>
        <taxon>Eukaryota</taxon>
        <taxon>Fungi</taxon>
        <taxon>Dikarya</taxon>
        <taxon>Ascomycota</taxon>
        <taxon>Pezizomycotina</taxon>
        <taxon>Eurotiomycetes</taxon>
        <taxon>Eurotiomycetidae</taxon>
        <taxon>Eurotiales</taxon>
        <taxon>Aspergillaceae</taxon>
        <taxon>Penicillium</taxon>
    </lineage>
</organism>
<dbReference type="EMBL" id="JAPVEA010000002">
    <property type="protein sequence ID" value="KAJ5461119.1"/>
    <property type="molecule type" value="Genomic_DNA"/>
</dbReference>
<accession>A0AAD6CDX3</accession>
<dbReference type="RefSeq" id="XP_056770161.1">
    <property type="nucleotide sequence ID" value="XM_056906054.1"/>
</dbReference>
<gene>
    <name evidence="2" type="ORF">N7458_002671</name>
</gene>
<dbReference type="Proteomes" id="UP001213681">
    <property type="component" value="Unassembled WGS sequence"/>
</dbReference>
<sequence>MSSSYKTKLDRKLNSYTPLEPTDKTRDFLRDFFEVLPPDGRQNLAEEVSECADKKLRQLFQSIRTGLLIPLKAQGGKTPAELTPEEPSGYLKCLDTSSQSQLPHNFLERDGNKCVATGHYRHRHAPPPNAMTNYIEAAHIILGSKIKARCGRGSERQRCKHLG</sequence>
<feature type="region of interest" description="Disordered" evidence="1">
    <location>
        <begin position="1"/>
        <end position="23"/>
    </location>
</feature>
<keyword evidence="3" id="KW-1185">Reference proteome</keyword>
<evidence type="ECO:0000313" key="2">
    <source>
        <dbReference type="EMBL" id="KAJ5461119.1"/>
    </source>
</evidence>
<evidence type="ECO:0000256" key="1">
    <source>
        <dbReference type="SAM" id="MobiDB-lite"/>
    </source>
</evidence>
<protein>
    <submittedName>
        <fullName evidence="2">Uncharacterized protein</fullName>
    </submittedName>
</protein>
<evidence type="ECO:0000313" key="3">
    <source>
        <dbReference type="Proteomes" id="UP001213681"/>
    </source>
</evidence>
<reference evidence="2" key="2">
    <citation type="journal article" date="2023" name="IMA Fungus">
        <title>Comparative genomic study of the Penicillium genus elucidates a diverse pangenome and 15 lateral gene transfer events.</title>
        <authorList>
            <person name="Petersen C."/>
            <person name="Sorensen T."/>
            <person name="Nielsen M.R."/>
            <person name="Sondergaard T.E."/>
            <person name="Sorensen J.L."/>
            <person name="Fitzpatrick D.A."/>
            <person name="Frisvad J.C."/>
            <person name="Nielsen K.L."/>
        </authorList>
    </citation>
    <scope>NUCLEOTIDE SEQUENCE</scope>
    <source>
        <strain evidence="2">IBT 16125</strain>
    </source>
</reference>
<name>A0AAD6CDX3_9EURO</name>
<dbReference type="GeneID" id="81596297"/>
<comment type="caution">
    <text evidence="2">The sequence shown here is derived from an EMBL/GenBank/DDBJ whole genome shotgun (WGS) entry which is preliminary data.</text>
</comment>
<reference evidence="2" key="1">
    <citation type="submission" date="2022-12" db="EMBL/GenBank/DDBJ databases">
        <authorList>
            <person name="Petersen C."/>
        </authorList>
    </citation>
    <scope>NUCLEOTIDE SEQUENCE</scope>
    <source>
        <strain evidence="2">IBT 16125</strain>
    </source>
</reference>
<proteinExistence type="predicted"/>